<keyword evidence="3" id="KW-0269">Exonuclease</keyword>
<keyword evidence="2" id="KW-0378">Hydrolase</keyword>
<evidence type="ECO:0000259" key="6">
    <source>
        <dbReference type="Pfam" id="PF17846"/>
    </source>
</evidence>
<dbReference type="GO" id="GO:0004534">
    <property type="term" value="F:5'-3' RNA exonuclease activity"/>
    <property type="evidence" value="ECO:0007669"/>
    <property type="project" value="TreeGrafter"/>
</dbReference>
<dbReference type="InterPro" id="IPR041412">
    <property type="entry name" value="Xrn1_helical"/>
</dbReference>
<evidence type="ECO:0000256" key="2">
    <source>
        <dbReference type="ARBA" id="ARBA00022801"/>
    </source>
</evidence>
<evidence type="ECO:0000259" key="5">
    <source>
        <dbReference type="Pfam" id="PF03159"/>
    </source>
</evidence>
<evidence type="ECO:0000313" key="7">
    <source>
        <dbReference type="EMBL" id="QHS91291.1"/>
    </source>
</evidence>
<proteinExistence type="inferred from homology"/>
<dbReference type="AlphaFoldDB" id="A0A6C0BHT6"/>
<dbReference type="Pfam" id="PF03159">
    <property type="entry name" value="XRN_N"/>
    <property type="match status" value="1"/>
</dbReference>
<comment type="similarity">
    <text evidence="4">Belongs to the 5'-3' exonuclease family.</text>
</comment>
<keyword evidence="1" id="KW-0540">Nuclease</keyword>
<dbReference type="GO" id="GO:0000956">
    <property type="term" value="P:nuclear-transcribed mRNA catabolic process"/>
    <property type="evidence" value="ECO:0007669"/>
    <property type="project" value="TreeGrafter"/>
</dbReference>
<name>A0A6C0BHT6_9ZZZZ</name>
<dbReference type="GO" id="GO:0005634">
    <property type="term" value="C:nucleus"/>
    <property type="evidence" value="ECO:0007669"/>
    <property type="project" value="TreeGrafter"/>
</dbReference>
<dbReference type="GO" id="GO:0003723">
    <property type="term" value="F:RNA binding"/>
    <property type="evidence" value="ECO:0007669"/>
    <property type="project" value="TreeGrafter"/>
</dbReference>
<dbReference type="Gene3D" id="3.40.50.12390">
    <property type="match status" value="1"/>
</dbReference>
<dbReference type="PANTHER" id="PTHR12341">
    <property type="entry name" value="5'-&gt;3' EXORIBONUCLEASE"/>
    <property type="match status" value="1"/>
</dbReference>
<evidence type="ECO:0008006" key="8">
    <source>
        <dbReference type="Google" id="ProtNLM"/>
    </source>
</evidence>
<dbReference type="EMBL" id="MN739158">
    <property type="protein sequence ID" value="QHS91291.1"/>
    <property type="molecule type" value="Genomic_DNA"/>
</dbReference>
<protein>
    <recommendedName>
        <fullName evidence="8">Xrn1 N-terminal domain-containing protein</fullName>
    </recommendedName>
</protein>
<dbReference type="Pfam" id="PF17846">
    <property type="entry name" value="XRN_M"/>
    <property type="match status" value="1"/>
</dbReference>
<reference evidence="7" key="1">
    <citation type="journal article" date="2020" name="Nature">
        <title>Giant virus diversity and host interactions through global metagenomics.</title>
        <authorList>
            <person name="Schulz F."/>
            <person name="Roux S."/>
            <person name="Paez-Espino D."/>
            <person name="Jungbluth S."/>
            <person name="Walsh D.A."/>
            <person name="Denef V.J."/>
            <person name="McMahon K.D."/>
            <person name="Konstantinidis K.T."/>
            <person name="Eloe-Fadrosh E.A."/>
            <person name="Kyrpides N.C."/>
            <person name="Woyke T."/>
        </authorList>
    </citation>
    <scope>NUCLEOTIDE SEQUENCE</scope>
    <source>
        <strain evidence="7">GVMAG-M-3300013004-44</strain>
    </source>
</reference>
<accession>A0A6C0BHT6</accession>
<feature type="domain" description="Xrn1 helical" evidence="6">
    <location>
        <begin position="368"/>
        <end position="505"/>
    </location>
</feature>
<dbReference type="InterPro" id="IPR027073">
    <property type="entry name" value="5_3_exoribonuclease"/>
</dbReference>
<dbReference type="PANTHER" id="PTHR12341:SF7">
    <property type="entry name" value="5'-3' EXORIBONUCLEASE 1"/>
    <property type="match status" value="1"/>
</dbReference>
<dbReference type="InterPro" id="IPR004859">
    <property type="entry name" value="Xrn1_N"/>
</dbReference>
<evidence type="ECO:0000256" key="3">
    <source>
        <dbReference type="ARBA" id="ARBA00022839"/>
    </source>
</evidence>
<sequence>MGIPSYYKKLIDTVQGLVLRRHPEEIVDWLFMDFNCLIYHCLYQKDMPVYPGITEQESWEADFMERIVRYALHVIRQVQPAVGVYLAIDGVVPMAKMRQQRLRRFKSVWLNTHATEIHSKWDTNAITPGTVFMKKLRIRLEKMMKEDNTWRFSSSDEPGEGEHKIMAQWRTGTYQGNMAVYGLDADLVVLSLLGRTTCPSIDKVWLFREEMQEGAIVYEDGSACFEWFSIHALSEWLSSAYPLEDKQKFILQYCFAMSILGNDFLPSSLGLKIREDGHAELLSILHSLMEQGEYLICPESHQIIVKGLCALFTTLAGTEAIRIQKYISKKQSLAYHTGDLLRIGENNWPLHHVEESLLMEGRQLAPQWQEKYMSSFLGHTYDKWGKQEVCKEYLYGIEWIWSYYMGRDVCFNWFYPSSVPPLWEWIRDFLTVNPLPPFPGTVYVTANDIRPVEQLALVLPLESWNLIPPCKEKQLPWIAPHLYPTQFSFDSVGKRFFWECESMIPIPSIVEVKEMVRLCL</sequence>
<evidence type="ECO:0000256" key="4">
    <source>
        <dbReference type="ARBA" id="ARBA00038299"/>
    </source>
</evidence>
<organism evidence="7">
    <name type="scientific">viral metagenome</name>
    <dbReference type="NCBI Taxonomy" id="1070528"/>
    <lineage>
        <taxon>unclassified sequences</taxon>
        <taxon>metagenomes</taxon>
        <taxon>organismal metagenomes</taxon>
    </lineage>
</organism>
<evidence type="ECO:0000256" key="1">
    <source>
        <dbReference type="ARBA" id="ARBA00022722"/>
    </source>
</evidence>
<feature type="domain" description="Xrn1 N-terminal" evidence="5">
    <location>
        <begin position="1"/>
        <end position="194"/>
    </location>
</feature>